<protein>
    <submittedName>
        <fullName evidence="1">Uncharacterized protein</fullName>
    </submittedName>
</protein>
<dbReference type="EMBL" id="CDMY01000778">
    <property type="protein sequence ID" value="CEM33202.1"/>
    <property type="molecule type" value="Genomic_DNA"/>
</dbReference>
<dbReference type="AlphaFoldDB" id="A0A0G4GRK9"/>
<keyword evidence="2" id="KW-1185">Reference proteome</keyword>
<gene>
    <name evidence="1" type="ORF">Vbra_129</name>
</gene>
<reference evidence="1 2" key="1">
    <citation type="submission" date="2014-11" db="EMBL/GenBank/DDBJ databases">
        <authorList>
            <person name="Zhu J."/>
            <person name="Qi W."/>
            <person name="Song R."/>
        </authorList>
    </citation>
    <scope>NUCLEOTIDE SEQUENCE [LARGE SCALE GENOMIC DNA]</scope>
</reference>
<sequence length="219" mass="23930">MTRDRLCHGLCGLCWHVQHPELCPGASTPQSSDSTCHICRIWWSCCWSSPHRGSLQTELLVFAFCADLGRLRKARGCWYACLGMMALTAAILSDQAIHELLVLFVHLGALSLEGLQLLEPADHVPEVWLEIGCIALPLIEGSVVALAGSQELSVKEITLVDLVLLLPAQRLPLRVLLVCHRFRLHCHTPNDQPARLAGEIGSACTRGSITPTMSKSSPV</sequence>
<dbReference type="InParanoid" id="A0A0G4GRK9"/>
<accession>A0A0G4GRK9</accession>
<name>A0A0G4GRK9_VITBC</name>
<organism evidence="1 2">
    <name type="scientific">Vitrella brassicaformis (strain CCMP3155)</name>
    <dbReference type="NCBI Taxonomy" id="1169540"/>
    <lineage>
        <taxon>Eukaryota</taxon>
        <taxon>Sar</taxon>
        <taxon>Alveolata</taxon>
        <taxon>Colpodellida</taxon>
        <taxon>Vitrellaceae</taxon>
        <taxon>Vitrella</taxon>
    </lineage>
</organism>
<dbReference type="VEuPathDB" id="CryptoDB:Vbra_129"/>
<dbReference type="Proteomes" id="UP000041254">
    <property type="component" value="Unassembled WGS sequence"/>
</dbReference>
<evidence type="ECO:0000313" key="1">
    <source>
        <dbReference type="EMBL" id="CEM33202.1"/>
    </source>
</evidence>
<evidence type="ECO:0000313" key="2">
    <source>
        <dbReference type="Proteomes" id="UP000041254"/>
    </source>
</evidence>
<proteinExistence type="predicted"/>